<protein>
    <submittedName>
        <fullName evidence="1">Uncharacterized protein</fullName>
    </submittedName>
</protein>
<keyword evidence="2" id="KW-1185">Reference proteome</keyword>
<gene>
    <name evidence="1" type="ORF">I41_13340</name>
</gene>
<proteinExistence type="predicted"/>
<evidence type="ECO:0000313" key="1">
    <source>
        <dbReference type="EMBL" id="QDT72167.1"/>
    </source>
</evidence>
<accession>A0A517TUY4</accession>
<name>A0A517TUY4_9BACT</name>
<dbReference type="KEGG" id="llh:I41_13340"/>
<dbReference type="AlphaFoldDB" id="A0A517TUY4"/>
<organism evidence="1 2">
    <name type="scientific">Lacipirellula limnantheis</name>
    <dbReference type="NCBI Taxonomy" id="2528024"/>
    <lineage>
        <taxon>Bacteria</taxon>
        <taxon>Pseudomonadati</taxon>
        <taxon>Planctomycetota</taxon>
        <taxon>Planctomycetia</taxon>
        <taxon>Pirellulales</taxon>
        <taxon>Lacipirellulaceae</taxon>
        <taxon>Lacipirellula</taxon>
    </lineage>
</organism>
<evidence type="ECO:0000313" key="2">
    <source>
        <dbReference type="Proteomes" id="UP000317909"/>
    </source>
</evidence>
<reference evidence="1 2" key="1">
    <citation type="submission" date="2019-02" db="EMBL/GenBank/DDBJ databases">
        <title>Deep-cultivation of Planctomycetes and their phenomic and genomic characterization uncovers novel biology.</title>
        <authorList>
            <person name="Wiegand S."/>
            <person name="Jogler M."/>
            <person name="Boedeker C."/>
            <person name="Pinto D."/>
            <person name="Vollmers J."/>
            <person name="Rivas-Marin E."/>
            <person name="Kohn T."/>
            <person name="Peeters S.H."/>
            <person name="Heuer A."/>
            <person name="Rast P."/>
            <person name="Oberbeckmann S."/>
            <person name="Bunk B."/>
            <person name="Jeske O."/>
            <person name="Meyerdierks A."/>
            <person name="Storesund J.E."/>
            <person name="Kallscheuer N."/>
            <person name="Luecker S."/>
            <person name="Lage O.M."/>
            <person name="Pohl T."/>
            <person name="Merkel B.J."/>
            <person name="Hornburger P."/>
            <person name="Mueller R.-W."/>
            <person name="Bruemmer F."/>
            <person name="Labrenz M."/>
            <person name="Spormann A.M."/>
            <person name="Op den Camp H."/>
            <person name="Overmann J."/>
            <person name="Amann R."/>
            <person name="Jetten M.S.M."/>
            <person name="Mascher T."/>
            <person name="Medema M.H."/>
            <person name="Devos D.P."/>
            <person name="Kaster A.-K."/>
            <person name="Ovreas L."/>
            <person name="Rohde M."/>
            <person name="Galperin M.Y."/>
            <person name="Jogler C."/>
        </authorList>
    </citation>
    <scope>NUCLEOTIDE SEQUENCE [LARGE SCALE GENOMIC DNA]</scope>
    <source>
        <strain evidence="1 2">I41</strain>
    </source>
</reference>
<dbReference type="Proteomes" id="UP000317909">
    <property type="component" value="Chromosome"/>
</dbReference>
<sequence>MSRRPFWQVAGRGEAPCRAANRVGLQWNRLGSISYGGCGFFGPAREFCFCVRVWGAPLMCRKSLPFTAGREAFWTGVSGGFPIEPAQKTGVNFAFSRRVGTNAKVARLPVGEGRPLAAQDDRFPQRVRAVPPFRLWRVRMFTLADGMANFNALVGNLPGGGGSEEGRRRQRDDLCGWTAQLSDGAASEANGASALPRCMLL</sequence>
<dbReference type="EMBL" id="CP036339">
    <property type="protein sequence ID" value="QDT72167.1"/>
    <property type="molecule type" value="Genomic_DNA"/>
</dbReference>